<reference evidence="2 3" key="1">
    <citation type="journal article" date="2007" name="Science">
        <title>The Fusarium graminearum genome reveals a link between localized polymorphism and pathogen specialization.</title>
        <authorList>
            <person name="Cuomo C.A."/>
            <person name="Gueldener U."/>
            <person name="Xu J.-R."/>
            <person name="Trail F."/>
            <person name="Turgeon B.G."/>
            <person name="Di Pietro A."/>
            <person name="Walton J.D."/>
            <person name="Ma L.-J."/>
            <person name="Baker S.E."/>
            <person name="Rep M."/>
            <person name="Adam G."/>
            <person name="Antoniw J."/>
            <person name="Baldwin T."/>
            <person name="Calvo S.E."/>
            <person name="Chang Y.-L."/>
            <person name="DeCaprio D."/>
            <person name="Gale L.R."/>
            <person name="Gnerre S."/>
            <person name="Goswami R.S."/>
            <person name="Hammond-Kosack K."/>
            <person name="Harris L.J."/>
            <person name="Hilburn K."/>
            <person name="Kennell J.C."/>
            <person name="Kroken S."/>
            <person name="Magnuson J.K."/>
            <person name="Mannhaupt G."/>
            <person name="Mauceli E.W."/>
            <person name="Mewes H.-W."/>
            <person name="Mitterbauer R."/>
            <person name="Muehlbauer G."/>
            <person name="Muensterkoetter M."/>
            <person name="Nelson D."/>
            <person name="O'Donnell K."/>
            <person name="Ouellet T."/>
            <person name="Qi W."/>
            <person name="Quesneville H."/>
            <person name="Roncero M.I.G."/>
            <person name="Seong K.-Y."/>
            <person name="Tetko I.V."/>
            <person name="Urban M."/>
            <person name="Waalwijk C."/>
            <person name="Ward T.J."/>
            <person name="Yao J."/>
            <person name="Birren B.W."/>
            <person name="Kistler H.C."/>
        </authorList>
    </citation>
    <scope>NUCLEOTIDE SEQUENCE [LARGE SCALE GENOMIC DNA]</scope>
    <source>
        <strain evidence="3">ATCC MYA-4620 / CBS 123657 / FGSC 9075 / NRRL 31084 / PH-1</strain>
        <strain evidence="2">PH-1 / ATCC MYA-4620 / FGSC 9075 / NRRL 31084</strain>
    </source>
</reference>
<reference evidence="2" key="4">
    <citation type="submission" date="2017-01" db="UniProtKB">
        <authorList>
            <consortium name="EnsemblFungi"/>
        </authorList>
    </citation>
    <scope>IDENTIFICATION</scope>
    <source>
        <strain evidence="2">PH-1 / ATCC MYA-4620 / FGSC 9075 / NRRL 31084</strain>
    </source>
</reference>
<evidence type="ECO:0000313" key="1">
    <source>
        <dbReference type="EMBL" id="CEF84554.1"/>
    </source>
</evidence>
<accession>I1S7X6</accession>
<reference evidence="2 3" key="2">
    <citation type="journal article" date="2010" name="Nature">
        <title>Comparative genomics reveals mobile pathogenicity chromosomes in Fusarium.</title>
        <authorList>
            <person name="Ma L.J."/>
            <person name="van der Does H.C."/>
            <person name="Borkovich K.A."/>
            <person name="Coleman J.J."/>
            <person name="Daboussi M.J."/>
            <person name="Di Pietro A."/>
            <person name="Dufresne M."/>
            <person name="Freitag M."/>
            <person name="Grabherr M."/>
            <person name="Henrissat B."/>
            <person name="Houterman P.M."/>
            <person name="Kang S."/>
            <person name="Shim W.B."/>
            <person name="Woloshuk C."/>
            <person name="Xie X."/>
            <person name="Xu J.R."/>
            <person name="Antoniw J."/>
            <person name="Baker S.E."/>
            <person name="Bluhm B.H."/>
            <person name="Breakspear A."/>
            <person name="Brown D.W."/>
            <person name="Butchko R.A."/>
            <person name="Chapman S."/>
            <person name="Coulson R."/>
            <person name="Coutinho P.M."/>
            <person name="Danchin E.G."/>
            <person name="Diener A."/>
            <person name="Gale L.R."/>
            <person name="Gardiner D.M."/>
            <person name="Goff S."/>
            <person name="Hammond-Kosack K.E."/>
            <person name="Hilburn K."/>
            <person name="Hua-Van A."/>
            <person name="Jonkers W."/>
            <person name="Kazan K."/>
            <person name="Kodira C.D."/>
            <person name="Koehrsen M."/>
            <person name="Kumar L."/>
            <person name="Lee Y.H."/>
            <person name="Li L."/>
            <person name="Manners J.M."/>
            <person name="Miranda-Saavedra D."/>
            <person name="Mukherjee M."/>
            <person name="Park G."/>
            <person name="Park J."/>
            <person name="Park S.Y."/>
            <person name="Proctor R.H."/>
            <person name="Regev A."/>
            <person name="Ruiz-Roldan M.C."/>
            <person name="Sain D."/>
            <person name="Sakthikumar S."/>
            <person name="Sykes S."/>
            <person name="Schwartz D.C."/>
            <person name="Turgeon B.G."/>
            <person name="Wapinski I."/>
            <person name="Yoder O."/>
            <person name="Young S."/>
            <person name="Zeng Q."/>
            <person name="Zhou S."/>
            <person name="Galagan J."/>
            <person name="Cuomo C.A."/>
            <person name="Kistler H.C."/>
            <person name="Rep M."/>
        </authorList>
    </citation>
    <scope>GENOME REANNOTATION</scope>
    <source>
        <strain evidence="3">ATCC MYA-4620 / CBS 123657 / FGSC 9075 / NRRL 31084 / PH-1</strain>
        <strain evidence="2">PH-1 / ATCC MYA-4620 / FGSC 9075 / NRRL 31084</strain>
    </source>
</reference>
<sequence>MVLATPWGMFWTLVGPTMNKVDGLDDRDKFVLSGWNAVMGLGAGEMRFVPRELALSLHWKPSRPDSLAAMRIRCCAVSNESTFIKYPAVMMIRSCEELGIAYSTRADDQRETTSTLIKHHVKGRDVSEDRDTAASLVLELLLVIQTGQCRLHILTPEYDASPLRPGGNGFDKEMQ</sequence>
<reference evidence="1 3" key="3">
    <citation type="journal article" date="2015" name="BMC Genomics">
        <title>The completed genome sequence of the pathogenic ascomycete fungus Fusarium graminearum.</title>
        <authorList>
            <person name="King R."/>
            <person name="Urban M."/>
            <person name="Hammond-Kosack M.C."/>
            <person name="Hassani-Pak K."/>
            <person name="Hammond-Kosack K.E."/>
        </authorList>
    </citation>
    <scope>NUCLEOTIDE SEQUENCE [LARGE SCALE GENOMIC DNA]</scope>
    <source>
        <strain evidence="3">ATCC MYA-4620 / CBS 123657 / FGSC 9075 / NRRL 31084 / PH-1</strain>
        <strain evidence="1">PH-1</strain>
    </source>
</reference>
<accession>A0A098DT68</accession>
<dbReference type="Proteomes" id="UP000070720">
    <property type="component" value="Chromosome 4"/>
</dbReference>
<dbReference type="RefSeq" id="XP_011326251.1">
    <property type="nucleotide sequence ID" value="XM_011327949.1"/>
</dbReference>
<organism evidence="1 3">
    <name type="scientific">Gibberella zeae (strain ATCC MYA-4620 / CBS 123657 / FGSC 9075 / NRRL 31084 / PH-1)</name>
    <name type="common">Wheat head blight fungus</name>
    <name type="synonym">Fusarium graminearum</name>
    <dbReference type="NCBI Taxonomy" id="229533"/>
    <lineage>
        <taxon>Eukaryota</taxon>
        <taxon>Fungi</taxon>
        <taxon>Dikarya</taxon>
        <taxon>Ascomycota</taxon>
        <taxon>Pezizomycotina</taxon>
        <taxon>Sordariomycetes</taxon>
        <taxon>Hypocreomycetidae</taxon>
        <taxon>Hypocreales</taxon>
        <taxon>Nectriaceae</taxon>
        <taxon>Fusarium</taxon>
    </lineage>
</organism>
<protein>
    <submittedName>
        <fullName evidence="1">Chromosome 4, complete genome</fullName>
    </submittedName>
</protein>
<dbReference type="AlphaFoldDB" id="I1S7X6"/>
<dbReference type="EMBL" id="HG970335">
    <property type="protein sequence ID" value="CEF84554.1"/>
    <property type="molecule type" value="Genomic_DNA"/>
</dbReference>
<dbReference type="VEuPathDB" id="FungiDB:FGRAMPH1_01G22777"/>
<dbReference type="InParanoid" id="I1S7X6"/>
<dbReference type="KEGG" id="fgr:FGSG_12951"/>
<dbReference type="EnsemblFungi" id="CEF84554">
    <property type="protein sequence ID" value="CEF84554"/>
    <property type="gene ID" value="FGRRES_12951"/>
</dbReference>
<proteinExistence type="predicted"/>
<evidence type="ECO:0000313" key="3">
    <source>
        <dbReference type="Proteomes" id="UP000070720"/>
    </source>
</evidence>
<gene>
    <name evidence="1" type="ORF">FGRAMPH1_01T22777</name>
</gene>
<evidence type="ECO:0000313" key="2">
    <source>
        <dbReference type="EnsemblFungi" id="CEF84554"/>
    </source>
</evidence>
<keyword evidence="3" id="KW-1185">Reference proteome</keyword>
<dbReference type="HOGENOM" id="CLU_1532701_0_0_1"/>
<name>I1S7X6_GIBZE</name>